<reference evidence="1" key="1">
    <citation type="journal article" date="2022" name="bioRxiv">
        <title>Sequencing and chromosome-scale assembly of the giantPleurodeles waltlgenome.</title>
        <authorList>
            <person name="Brown T."/>
            <person name="Elewa A."/>
            <person name="Iarovenko S."/>
            <person name="Subramanian E."/>
            <person name="Araus A.J."/>
            <person name="Petzold A."/>
            <person name="Susuki M."/>
            <person name="Suzuki K.-i.T."/>
            <person name="Hayashi T."/>
            <person name="Toyoda A."/>
            <person name="Oliveira C."/>
            <person name="Osipova E."/>
            <person name="Leigh N.D."/>
            <person name="Simon A."/>
            <person name="Yun M.H."/>
        </authorList>
    </citation>
    <scope>NUCLEOTIDE SEQUENCE</scope>
    <source>
        <strain evidence="1">20211129_DDA</strain>
        <tissue evidence="1">Liver</tissue>
    </source>
</reference>
<organism evidence="1 2">
    <name type="scientific">Pleurodeles waltl</name>
    <name type="common">Iberian ribbed newt</name>
    <dbReference type="NCBI Taxonomy" id="8319"/>
    <lineage>
        <taxon>Eukaryota</taxon>
        <taxon>Metazoa</taxon>
        <taxon>Chordata</taxon>
        <taxon>Craniata</taxon>
        <taxon>Vertebrata</taxon>
        <taxon>Euteleostomi</taxon>
        <taxon>Amphibia</taxon>
        <taxon>Batrachia</taxon>
        <taxon>Caudata</taxon>
        <taxon>Salamandroidea</taxon>
        <taxon>Salamandridae</taxon>
        <taxon>Pleurodelinae</taxon>
        <taxon>Pleurodeles</taxon>
    </lineage>
</organism>
<feature type="non-terminal residue" evidence="1">
    <location>
        <position position="1"/>
    </location>
</feature>
<evidence type="ECO:0000313" key="1">
    <source>
        <dbReference type="EMBL" id="KAJ1212357.1"/>
    </source>
</evidence>
<proteinExistence type="predicted"/>
<dbReference type="AlphaFoldDB" id="A0AAV7WIE1"/>
<protein>
    <submittedName>
        <fullName evidence="1">Uncharacterized protein</fullName>
    </submittedName>
</protein>
<name>A0AAV7WIE1_PLEWA</name>
<comment type="caution">
    <text evidence="1">The sequence shown here is derived from an EMBL/GenBank/DDBJ whole genome shotgun (WGS) entry which is preliminary data.</text>
</comment>
<keyword evidence="2" id="KW-1185">Reference proteome</keyword>
<evidence type="ECO:0000313" key="2">
    <source>
        <dbReference type="Proteomes" id="UP001066276"/>
    </source>
</evidence>
<dbReference type="Proteomes" id="UP001066276">
    <property type="component" value="Chromosome 1_1"/>
</dbReference>
<sequence>WCFAKTKRTTNFPFGGWMCHVVKKLAEVFPRPQTTLLAARVAVRVFGCCCGEGPG</sequence>
<gene>
    <name evidence="1" type="ORF">NDU88_000021</name>
</gene>
<dbReference type="EMBL" id="JANPWB010000001">
    <property type="protein sequence ID" value="KAJ1212357.1"/>
    <property type="molecule type" value="Genomic_DNA"/>
</dbReference>
<feature type="non-terminal residue" evidence="1">
    <location>
        <position position="55"/>
    </location>
</feature>
<accession>A0AAV7WIE1</accession>